<dbReference type="EMBL" id="JAMZIH010000038">
    <property type="protein sequence ID" value="KAJ1680127.1"/>
    <property type="molecule type" value="Genomic_DNA"/>
</dbReference>
<comment type="caution">
    <text evidence="1">The sequence shown here is derived from an EMBL/GenBank/DDBJ whole genome shotgun (WGS) entry which is preliminary data.</text>
</comment>
<evidence type="ECO:0000313" key="1">
    <source>
        <dbReference type="EMBL" id="KAJ1680127.1"/>
    </source>
</evidence>
<keyword evidence="2" id="KW-1185">Reference proteome</keyword>
<organism evidence="1 2">
    <name type="scientific">Spiromyces aspiralis</name>
    <dbReference type="NCBI Taxonomy" id="68401"/>
    <lineage>
        <taxon>Eukaryota</taxon>
        <taxon>Fungi</taxon>
        <taxon>Fungi incertae sedis</taxon>
        <taxon>Zoopagomycota</taxon>
        <taxon>Kickxellomycotina</taxon>
        <taxon>Kickxellomycetes</taxon>
        <taxon>Kickxellales</taxon>
        <taxon>Kickxellaceae</taxon>
        <taxon>Spiromyces</taxon>
    </lineage>
</organism>
<sequence>MSDSGAASAVTSSKIEQKRTKAKNAPPSGSTIVNFGTVDPFSQNFDDDLGQKAVSQNKIHIRIQQRNGRKTLTTLQGLSPEYDFKLILKAFKKIFACNGTIVEDKEHGKVIQLQGDQRRNIMEFLLDQELAKKSEIEVHGF</sequence>
<accession>A0ACC1HY13</accession>
<evidence type="ECO:0000313" key="2">
    <source>
        <dbReference type="Proteomes" id="UP001145114"/>
    </source>
</evidence>
<protein>
    <submittedName>
        <fullName evidence="1">Eukaryotic translation initiation factor eIF-1</fullName>
    </submittedName>
</protein>
<reference evidence="1" key="1">
    <citation type="submission" date="2022-06" db="EMBL/GenBank/DDBJ databases">
        <title>Phylogenomic reconstructions and comparative analyses of Kickxellomycotina fungi.</title>
        <authorList>
            <person name="Reynolds N.K."/>
            <person name="Stajich J.E."/>
            <person name="Barry K."/>
            <person name="Grigoriev I.V."/>
            <person name="Crous P."/>
            <person name="Smith M.E."/>
        </authorList>
    </citation>
    <scope>NUCLEOTIDE SEQUENCE</scope>
    <source>
        <strain evidence="1">RSA 2271</strain>
    </source>
</reference>
<proteinExistence type="predicted"/>
<keyword evidence="1" id="KW-0648">Protein biosynthesis</keyword>
<gene>
    <name evidence="1" type="primary">SUI1</name>
    <name evidence="1" type="ORF">EV182_000623</name>
</gene>
<keyword evidence="1" id="KW-0396">Initiation factor</keyword>
<dbReference type="Proteomes" id="UP001145114">
    <property type="component" value="Unassembled WGS sequence"/>
</dbReference>
<name>A0ACC1HY13_9FUNG</name>